<accession>A0A6J5R643</accession>
<protein>
    <submittedName>
        <fullName evidence="1">Uncharacterized protein</fullName>
    </submittedName>
</protein>
<evidence type="ECO:0000313" key="1">
    <source>
        <dbReference type="EMBL" id="CAB4188195.1"/>
    </source>
</evidence>
<gene>
    <name evidence="1" type="ORF">UFOVP1174_5</name>
</gene>
<name>A0A6J5R643_9CAUD</name>
<proteinExistence type="predicted"/>
<reference evidence="1" key="1">
    <citation type="submission" date="2020-05" db="EMBL/GenBank/DDBJ databases">
        <authorList>
            <person name="Chiriac C."/>
            <person name="Salcher M."/>
            <person name="Ghai R."/>
            <person name="Kavagutti S V."/>
        </authorList>
    </citation>
    <scope>NUCLEOTIDE SEQUENCE</scope>
</reference>
<organism evidence="1">
    <name type="scientific">uncultured Caudovirales phage</name>
    <dbReference type="NCBI Taxonomy" id="2100421"/>
    <lineage>
        <taxon>Viruses</taxon>
        <taxon>Duplodnaviria</taxon>
        <taxon>Heunggongvirae</taxon>
        <taxon>Uroviricota</taxon>
        <taxon>Caudoviricetes</taxon>
        <taxon>Peduoviridae</taxon>
        <taxon>Maltschvirus</taxon>
        <taxon>Maltschvirus maltsch</taxon>
    </lineage>
</organism>
<dbReference type="EMBL" id="LR797128">
    <property type="protein sequence ID" value="CAB4188195.1"/>
    <property type="molecule type" value="Genomic_DNA"/>
</dbReference>
<sequence>MSSADSVGQRLPDSFGTFAIASVTGASLATSGNAVIAIPILSGGLTAGNAASTSGQVIVRRITVQNANKDVSAGNIAVTISSTGDVAAANAVVANVVLSTLTTGQRWQDLTIAGGFSANTTINGFTNQCLFVNVNTAVTGGTVDIRVYGDTVSF</sequence>